<evidence type="ECO:0000256" key="5">
    <source>
        <dbReference type="ARBA" id="ARBA00022833"/>
    </source>
</evidence>
<sequence length="1076" mass="122416">MQHSEKIGTENTKPSLRGTGLGSYDLYDFGVLAVDVVLGDGTRWVLEFAESLYLCRLLSVRPPVVLSFGSARAMQELEKVVVLLHGKAPKAFNNAMDERNNEAKTATARDNKMDNAAAVERTLSAAPTAERLANDRMALVRAYVRQMSDNRKLFMEVLELAARLEMEETFPLLCEEFSRIFREDVRGKFFTGRSLLEELVSSGQMGIDKFRKVVIQSFALDDAPLISSPKGEQRQQKASSSDAMAQQWLRQLREDRYFFPNGQLMDDLTQSIDPDLCLMHDEKPFGEESTSSFQKHPFHSPVWEPEEVAKVCPVCGVTFVSWSVFSFNTVRPSHCRCCGRRICTRCTSWQLDKSIAKLSKPGVAEEGQLRRVCKECFDKAEKLNKHAFLCEIFVLAGLSLTEIALLRSINPQWKGASELCLSDYRSSLYQHALWKLVVATHTARILASSVDILVGHPEPLIFLFISMDWGNQALVAAAQATLEKTLQGAGRWVRSSCSHACFWEPPVSHWHMLCTRACGRMLPSFFAIKMLECLHRAPEGHPAAESMRTMVTNELLNKLSFLDKRICECVVVLLLDIFELKTCQPHVTSLLLHLSAQDRGLALMIFQETFARSRYDELSYQTLRELVVGVDCAERPEIHQTFLNTLQFLNVLRSAWTKDARQNDIAGTRESLYKNLRKAGLLLIAREAQDATLLNTYAICPIFFPFVSEVVLTKIDFGGIVAMNSKQRPVMIPLVDEGGERRCILYKNENLEKDKVMCITSRFLQWVLHKQLSGVVLPTYHVMPLSSSSGIIEIVKDGHTVQRAIQPYKEHRLLQYLLQLEQCYEQQKAKRNRNQPQGAGKPAEEEDGGSVVNVRKNFLCSAKFFILMNYIFSIGDRHRDNVMVHPSGAVFHIDFGMLLNARTLAERVTTSYVRFDLDLEECVLKFMCDDEKRRPRSSVLCSTFSSPQQRLLPSVPARTSDVFLSRFLMETADWFLEVRSYSSILFQLLSHVLFRQALDSVHSAEQLMALMHTTFMRDAAEGTCKTLFCDRVRQSRGQTWLKDFTHDTQKQTWIMVAQGLKWVRDKTGLDRFDSPR</sequence>
<dbReference type="PROSITE" id="PS50290">
    <property type="entry name" value="PI3_4_KINASE_3"/>
    <property type="match status" value="1"/>
</dbReference>
<dbReference type="InterPro" id="IPR000306">
    <property type="entry name" value="Znf_FYVE"/>
</dbReference>
<dbReference type="Pfam" id="PF00454">
    <property type="entry name" value="PI3_PI4_kinase"/>
    <property type="match status" value="1"/>
</dbReference>
<dbReference type="InterPro" id="IPR017455">
    <property type="entry name" value="Znf_FYVE-rel"/>
</dbReference>
<evidence type="ECO:0000256" key="4">
    <source>
        <dbReference type="ARBA" id="ARBA00022777"/>
    </source>
</evidence>
<proteinExistence type="predicted"/>
<evidence type="ECO:0000256" key="6">
    <source>
        <dbReference type="PROSITE-ProRule" id="PRU00091"/>
    </source>
</evidence>
<keyword evidence="4 9" id="KW-0418">Kinase</keyword>
<keyword evidence="3 6" id="KW-0863">Zinc-finger</keyword>
<comment type="caution">
    <text evidence="9">The sequence shown here is derived from an EMBL/GenBank/DDBJ whole genome shotgun (WGS) entry which is preliminary data.</text>
</comment>
<dbReference type="InterPro" id="IPR015433">
    <property type="entry name" value="PI3/4_kinase"/>
</dbReference>
<dbReference type="Proteomes" id="UP000031737">
    <property type="component" value="Unassembled WGS sequence"/>
</dbReference>
<dbReference type="GO" id="GO:0048015">
    <property type="term" value="P:phosphatidylinositol-mediated signaling"/>
    <property type="evidence" value="ECO:0007669"/>
    <property type="project" value="TreeGrafter"/>
</dbReference>
<evidence type="ECO:0000256" key="2">
    <source>
        <dbReference type="ARBA" id="ARBA00022723"/>
    </source>
</evidence>
<evidence type="ECO:0000313" key="9">
    <source>
        <dbReference type="EMBL" id="ESL10463.1"/>
    </source>
</evidence>
<dbReference type="InterPro" id="IPR011011">
    <property type="entry name" value="Znf_FYVE_PHD"/>
</dbReference>
<keyword evidence="1" id="KW-0808">Transferase</keyword>
<dbReference type="GO" id="GO:0005768">
    <property type="term" value="C:endosome"/>
    <property type="evidence" value="ECO:0007669"/>
    <property type="project" value="TreeGrafter"/>
</dbReference>
<dbReference type="OrthoDB" id="244781at2759"/>
<dbReference type="EMBL" id="AUPL01001804">
    <property type="protein sequence ID" value="ESL10463.1"/>
    <property type="molecule type" value="Genomic_DNA"/>
</dbReference>
<keyword evidence="10" id="KW-1185">Reference proteome</keyword>
<dbReference type="PROSITE" id="PS50178">
    <property type="entry name" value="ZF_FYVE"/>
    <property type="match status" value="1"/>
</dbReference>
<evidence type="ECO:0000256" key="1">
    <source>
        <dbReference type="ARBA" id="ARBA00022679"/>
    </source>
</evidence>
<dbReference type="CDD" id="cd00065">
    <property type="entry name" value="FYVE_like_SF"/>
    <property type="match status" value="1"/>
</dbReference>
<dbReference type="GO" id="GO:0000407">
    <property type="term" value="C:phagophore assembly site"/>
    <property type="evidence" value="ECO:0007669"/>
    <property type="project" value="TreeGrafter"/>
</dbReference>
<dbReference type="SUPFAM" id="SSF56112">
    <property type="entry name" value="Protein kinase-like (PK-like)"/>
    <property type="match status" value="1"/>
</dbReference>
<dbReference type="AlphaFoldDB" id="A0A061J4W7"/>
<dbReference type="VEuPathDB" id="TriTrypDB:TRSC58_01804"/>
<dbReference type="Gene3D" id="3.30.40.10">
    <property type="entry name" value="Zinc/RING finger domain, C3HC4 (zinc finger)"/>
    <property type="match status" value="1"/>
</dbReference>
<dbReference type="InterPro" id="IPR011009">
    <property type="entry name" value="Kinase-like_dom_sf"/>
</dbReference>
<dbReference type="Gene3D" id="1.10.1070.11">
    <property type="entry name" value="Phosphatidylinositol 3-/4-kinase, catalytic domain"/>
    <property type="match status" value="1"/>
</dbReference>
<dbReference type="Gene3D" id="3.30.1010.10">
    <property type="entry name" value="Phosphatidylinositol 3-kinase Catalytic Subunit, Chain A, domain 4"/>
    <property type="match status" value="1"/>
</dbReference>
<dbReference type="SMART" id="SM00064">
    <property type="entry name" value="FYVE"/>
    <property type="match status" value="1"/>
</dbReference>
<evidence type="ECO:0000259" key="8">
    <source>
        <dbReference type="PROSITE" id="PS50290"/>
    </source>
</evidence>
<dbReference type="PANTHER" id="PTHR10048:SF7">
    <property type="entry name" value="PHOSPHATIDYLINOSITOL 3-KINASE CATALYTIC SUBUNIT TYPE 3"/>
    <property type="match status" value="1"/>
</dbReference>
<keyword evidence="2" id="KW-0479">Metal-binding</keyword>
<feature type="domain" description="PI3K/PI4K catalytic" evidence="8">
    <location>
        <begin position="716"/>
        <end position="1023"/>
    </location>
</feature>
<dbReference type="InterPro" id="IPR013083">
    <property type="entry name" value="Znf_RING/FYVE/PHD"/>
</dbReference>
<dbReference type="GO" id="GO:0000045">
    <property type="term" value="P:autophagosome assembly"/>
    <property type="evidence" value="ECO:0007669"/>
    <property type="project" value="TreeGrafter"/>
</dbReference>
<evidence type="ECO:0000256" key="3">
    <source>
        <dbReference type="ARBA" id="ARBA00022771"/>
    </source>
</evidence>
<dbReference type="GO" id="GO:0005777">
    <property type="term" value="C:peroxisome"/>
    <property type="evidence" value="ECO:0007669"/>
    <property type="project" value="TreeGrafter"/>
</dbReference>
<evidence type="ECO:0000259" key="7">
    <source>
        <dbReference type="PROSITE" id="PS50178"/>
    </source>
</evidence>
<feature type="domain" description="FYVE-type" evidence="7">
    <location>
        <begin position="306"/>
        <end position="381"/>
    </location>
</feature>
<accession>A0A061J4W7</accession>
<dbReference type="GO" id="GO:0006897">
    <property type="term" value="P:endocytosis"/>
    <property type="evidence" value="ECO:0007669"/>
    <property type="project" value="TreeGrafter"/>
</dbReference>
<dbReference type="GO" id="GO:0034272">
    <property type="term" value="C:phosphatidylinositol 3-kinase complex, class III, type II"/>
    <property type="evidence" value="ECO:0007669"/>
    <property type="project" value="TreeGrafter"/>
</dbReference>
<reference evidence="9 10" key="1">
    <citation type="submission" date="2013-07" db="EMBL/GenBank/DDBJ databases">
        <authorList>
            <person name="Stoco P.H."/>
            <person name="Wagner G."/>
            <person name="Gerber A."/>
            <person name="Zaha A."/>
            <person name="Thompson C."/>
            <person name="Bartholomeu D.C."/>
            <person name="Luckemeyer D.D."/>
            <person name="Bahia D."/>
            <person name="Loreto E."/>
            <person name="Prestes E.B."/>
            <person name="Lima F.M."/>
            <person name="Rodrigues-Luiz G."/>
            <person name="Vallejo G.A."/>
            <person name="Filho J.F."/>
            <person name="Monteiro K.M."/>
            <person name="Tyler K.M."/>
            <person name="de Almeida L.G."/>
            <person name="Ortiz M.F."/>
            <person name="Siervo M.A."/>
            <person name="de Moraes M.H."/>
            <person name="Cunha O.L."/>
            <person name="Mendonca-Neto R."/>
            <person name="Silva R."/>
            <person name="Teixeira S.M."/>
            <person name="Murta S.M."/>
            <person name="Sincero T.C."/>
            <person name="Mendes T.A."/>
            <person name="Urmenyi T.P."/>
            <person name="Silva V.G."/>
            <person name="da Rocha W.D."/>
            <person name="Andersson B."/>
            <person name="Romanha A.J."/>
            <person name="Steindel M."/>
            <person name="de Vasconcelos A.T."/>
            <person name="Grisard E.C."/>
        </authorList>
    </citation>
    <scope>NUCLEOTIDE SEQUENCE [LARGE SCALE GENOMIC DNA]</scope>
    <source>
        <strain evidence="9 10">SC58</strain>
    </source>
</reference>
<dbReference type="SMART" id="SM00146">
    <property type="entry name" value="PI3Kc"/>
    <property type="match status" value="1"/>
</dbReference>
<dbReference type="GO" id="GO:0008270">
    <property type="term" value="F:zinc ion binding"/>
    <property type="evidence" value="ECO:0007669"/>
    <property type="project" value="UniProtKB-KW"/>
</dbReference>
<dbReference type="PANTHER" id="PTHR10048">
    <property type="entry name" value="PHOSPHATIDYLINOSITOL KINASE"/>
    <property type="match status" value="1"/>
</dbReference>
<dbReference type="GO" id="GO:0034271">
    <property type="term" value="C:phosphatidylinositol 3-kinase complex, class III, type I"/>
    <property type="evidence" value="ECO:0007669"/>
    <property type="project" value="TreeGrafter"/>
</dbReference>
<dbReference type="Pfam" id="PF01363">
    <property type="entry name" value="FYVE"/>
    <property type="match status" value="1"/>
</dbReference>
<dbReference type="InterPro" id="IPR036940">
    <property type="entry name" value="PI3/4_kinase_cat_sf"/>
</dbReference>
<protein>
    <submittedName>
        <fullName evidence="9">Phosphatidylinositol kinase</fullName>
    </submittedName>
</protein>
<dbReference type="InterPro" id="IPR000403">
    <property type="entry name" value="PI3/4_kinase_cat_dom"/>
</dbReference>
<organism evidence="9 10">
    <name type="scientific">Trypanosoma rangeli SC58</name>
    <dbReference type="NCBI Taxonomy" id="429131"/>
    <lineage>
        <taxon>Eukaryota</taxon>
        <taxon>Discoba</taxon>
        <taxon>Euglenozoa</taxon>
        <taxon>Kinetoplastea</taxon>
        <taxon>Metakinetoplastina</taxon>
        <taxon>Trypanosomatida</taxon>
        <taxon>Trypanosomatidae</taxon>
        <taxon>Trypanosoma</taxon>
        <taxon>Herpetosoma</taxon>
    </lineage>
</organism>
<name>A0A061J4W7_TRYRA</name>
<dbReference type="SUPFAM" id="SSF57903">
    <property type="entry name" value="FYVE/PHD zinc finger"/>
    <property type="match status" value="1"/>
</dbReference>
<dbReference type="GO" id="GO:0016303">
    <property type="term" value="F:1-phosphatidylinositol-3-kinase activity"/>
    <property type="evidence" value="ECO:0007669"/>
    <property type="project" value="TreeGrafter"/>
</dbReference>
<keyword evidence="5" id="KW-0862">Zinc</keyword>
<evidence type="ECO:0000313" key="10">
    <source>
        <dbReference type="Proteomes" id="UP000031737"/>
    </source>
</evidence>
<gene>
    <name evidence="9" type="ORF">TRSC58_01804</name>
</gene>